<dbReference type="Gene3D" id="1.50.10.100">
    <property type="entry name" value="Chondroitin AC/alginate lyase"/>
    <property type="match status" value="1"/>
</dbReference>
<comment type="subcellular location">
    <subcellularLocation>
        <location evidence="1">Cell envelope</location>
    </subcellularLocation>
</comment>
<dbReference type="GO" id="GO:0030313">
    <property type="term" value="C:cell envelope"/>
    <property type="evidence" value="ECO:0007669"/>
    <property type="project" value="UniProtKB-SubCell"/>
</dbReference>
<dbReference type="EMBL" id="JABEMA010000104">
    <property type="protein sequence ID" value="NNH23162.1"/>
    <property type="molecule type" value="Genomic_DNA"/>
</dbReference>
<dbReference type="AlphaFoldDB" id="A0A849BQR5"/>
<dbReference type="InterPro" id="IPR012480">
    <property type="entry name" value="Hepar_II_III_C"/>
</dbReference>
<feature type="domain" description="Heparinase II/III-like C-terminal" evidence="3">
    <location>
        <begin position="397"/>
        <end position="574"/>
    </location>
</feature>
<protein>
    <recommendedName>
        <fullName evidence="3">Heparinase II/III-like C-terminal domain-containing protein</fullName>
    </recommendedName>
</protein>
<evidence type="ECO:0000259" key="3">
    <source>
        <dbReference type="Pfam" id="PF07940"/>
    </source>
</evidence>
<evidence type="ECO:0000256" key="2">
    <source>
        <dbReference type="SAM" id="MobiDB-lite"/>
    </source>
</evidence>
<organism evidence="4 5">
    <name type="scientific">Pseudokineococcus marinus</name>
    <dbReference type="NCBI Taxonomy" id="351215"/>
    <lineage>
        <taxon>Bacteria</taxon>
        <taxon>Bacillati</taxon>
        <taxon>Actinomycetota</taxon>
        <taxon>Actinomycetes</taxon>
        <taxon>Kineosporiales</taxon>
        <taxon>Kineosporiaceae</taxon>
        <taxon>Pseudokineococcus</taxon>
    </lineage>
</organism>
<proteinExistence type="predicted"/>
<name>A0A849BQR5_9ACTN</name>
<dbReference type="RefSeq" id="WP_171202991.1">
    <property type="nucleotide sequence ID" value="NZ_BAAANP010000001.1"/>
</dbReference>
<dbReference type="GO" id="GO:0016829">
    <property type="term" value="F:lyase activity"/>
    <property type="evidence" value="ECO:0007669"/>
    <property type="project" value="InterPro"/>
</dbReference>
<reference evidence="4 5" key="1">
    <citation type="submission" date="2020-05" db="EMBL/GenBank/DDBJ databases">
        <title>MicrobeNet Type strains.</title>
        <authorList>
            <person name="Nicholson A.C."/>
        </authorList>
    </citation>
    <scope>NUCLEOTIDE SEQUENCE [LARGE SCALE GENOMIC DNA]</scope>
    <source>
        <strain evidence="4 5">JCM 14547</strain>
    </source>
</reference>
<dbReference type="InterPro" id="IPR008929">
    <property type="entry name" value="Chondroitin_lyas"/>
</dbReference>
<evidence type="ECO:0000313" key="4">
    <source>
        <dbReference type="EMBL" id="NNH23162.1"/>
    </source>
</evidence>
<feature type="region of interest" description="Disordered" evidence="2">
    <location>
        <begin position="1"/>
        <end position="23"/>
    </location>
</feature>
<comment type="caution">
    <text evidence="4">The sequence shown here is derived from an EMBL/GenBank/DDBJ whole genome shotgun (WGS) entry which is preliminary data.</text>
</comment>
<evidence type="ECO:0000256" key="1">
    <source>
        <dbReference type="ARBA" id="ARBA00004196"/>
    </source>
</evidence>
<accession>A0A849BQR5</accession>
<dbReference type="SUPFAM" id="SSF48230">
    <property type="entry name" value="Chondroitin AC/alginate lyase"/>
    <property type="match status" value="1"/>
</dbReference>
<dbReference type="Proteomes" id="UP000555552">
    <property type="component" value="Unassembled WGS sequence"/>
</dbReference>
<dbReference type="Pfam" id="PF07940">
    <property type="entry name" value="Hepar_II_III_C"/>
    <property type="match status" value="1"/>
</dbReference>
<dbReference type="Gene3D" id="2.70.98.70">
    <property type="match status" value="1"/>
</dbReference>
<gene>
    <name evidence="4" type="ORF">HLB09_08670</name>
</gene>
<evidence type="ECO:0000313" key="5">
    <source>
        <dbReference type="Proteomes" id="UP000555552"/>
    </source>
</evidence>
<keyword evidence="5" id="KW-1185">Reference proteome</keyword>
<sequence>MSTPPHDLSPGPGASRAGPDALRGLLAPAEEALPLPRAADRSRWDPARGALDVATVDALVRRAEADLGRPWPWPSARALARYTRDGDREEYQDAVFARQDRLSRAVVAAATTLDGAWVDEVADGTTLLLEQTTWCWPAHDDAPARGRVAPDTARPFLDLGAAEVVSQLAWLDHLLGDQLDAAHPGLRGNLRAEVDRRVLRPFCERRDWHWLGTPGDVHNWNPWIHGAVVVAALALLGPERDEERRAVLALALAGLRTYLDDLPADGAIDEGPGYWWNGACRALEDLDLLAAASDGRLGAVPPALAASVAFPHRMHLGGDWYANVADASARAEPDLPWRALHRAAEVVGDDDARRHAAAHRRPGEPLAAERQGLGRLLQALADPAWTAARPTGSPLPRQAWFPSTQVLVARREPGTSAGLAVVAKGGHNGENHNHNDVGAVAVALDGVPVLVDVGRPTYTAATFGPDRYTIWTMQSSWHGVPEVRGTPQAVGRDRAARGVGVRADATGATTGVRMDLAAAYPRDDVRSWWREVALDRERDVVEVVDRWDLEPAPGATAAGVLHLVLAGEVEEADGAVLVRPVEGGGRRVRVTGRLLTDDVREGGDVLAPRLERRLLDDPLLVRVWGAAVTRLALDLPGTARGAAVVTVEVVA</sequence>